<evidence type="ECO:0000256" key="11">
    <source>
        <dbReference type="ARBA" id="ARBA00022857"/>
    </source>
</evidence>
<organism evidence="21 22">
    <name type="scientific">Mongoliitalea lutea</name>
    <dbReference type="NCBI Taxonomy" id="849756"/>
    <lineage>
        <taxon>Bacteria</taxon>
        <taxon>Pseudomonadati</taxon>
        <taxon>Bacteroidota</taxon>
        <taxon>Cytophagia</taxon>
        <taxon>Cytophagales</taxon>
        <taxon>Cyclobacteriaceae</taxon>
        <taxon>Mongoliitalea</taxon>
    </lineage>
</organism>
<evidence type="ECO:0000256" key="13">
    <source>
        <dbReference type="ARBA" id="ARBA00022984"/>
    </source>
</evidence>
<dbReference type="Proteomes" id="UP000642809">
    <property type="component" value="Unassembled WGS sequence"/>
</dbReference>
<feature type="active site" evidence="19">
    <location>
        <position position="334"/>
    </location>
</feature>
<dbReference type="GO" id="GO:0051301">
    <property type="term" value="P:cell division"/>
    <property type="evidence" value="ECO:0007669"/>
    <property type="project" value="UniProtKB-KW"/>
</dbReference>
<dbReference type="UniPathway" id="UPA00219"/>
<dbReference type="PROSITE" id="PS51387">
    <property type="entry name" value="FAD_PCMH"/>
    <property type="match status" value="1"/>
</dbReference>
<dbReference type="GO" id="GO:0005829">
    <property type="term" value="C:cytosol"/>
    <property type="evidence" value="ECO:0007669"/>
    <property type="project" value="TreeGrafter"/>
</dbReference>
<feature type="domain" description="FAD-binding PCMH-type" evidence="20">
    <location>
        <begin position="16"/>
        <end position="188"/>
    </location>
</feature>
<dbReference type="HAMAP" id="MF_00037">
    <property type="entry name" value="MurB"/>
    <property type="match status" value="1"/>
</dbReference>
<dbReference type="Pfam" id="PF02873">
    <property type="entry name" value="MurB_C"/>
    <property type="match status" value="1"/>
</dbReference>
<dbReference type="SUPFAM" id="SSF56194">
    <property type="entry name" value="Uridine diphospho-N-Acetylenolpyruvylglucosamine reductase, MurB, C-terminal domain"/>
    <property type="match status" value="1"/>
</dbReference>
<dbReference type="GO" id="GO:0009252">
    <property type="term" value="P:peptidoglycan biosynthetic process"/>
    <property type="evidence" value="ECO:0007669"/>
    <property type="project" value="UniProtKB-UniRule"/>
</dbReference>
<sequence>MNIQENISLQPYNTFGIDKKARFFYVVNTLEELRNGLHYAKTHALNVLILGGGSNILLTADWDGLVLFNQLRGIEILQEDENHVWVEAGAGENWHAFVMHCLENNWGGLENLSLIPGTVGASPMQNIGAYGVEIKDSFISLQALNRESLTVEVFDSEACQFGYRESIFKNTHKDKYIILSVQFKLTKQNHPLHTSYGAIQATLETKGIKTPTIQDISNAVIEIRSSKLPDPKVIGNAGSFFKNPTIYSHQFQQLQKSYPDIPSFPTEQGVKIPAAWLIQQCGWKGKVFGPIGVHKDQPLVLVNFGGGEGKAIVQLSKDIQASVFGKFGIMLHPEVNFI</sequence>
<dbReference type="SUPFAM" id="SSF56176">
    <property type="entry name" value="FAD-binding/transporter-associated domain-like"/>
    <property type="match status" value="1"/>
</dbReference>
<evidence type="ECO:0000256" key="6">
    <source>
        <dbReference type="ARBA" id="ARBA00015188"/>
    </source>
</evidence>
<evidence type="ECO:0000313" key="22">
    <source>
        <dbReference type="Proteomes" id="UP000642809"/>
    </source>
</evidence>
<evidence type="ECO:0000256" key="4">
    <source>
        <dbReference type="ARBA" id="ARBA00004752"/>
    </source>
</evidence>
<proteinExistence type="inferred from homology"/>
<evidence type="ECO:0000256" key="1">
    <source>
        <dbReference type="ARBA" id="ARBA00001974"/>
    </source>
</evidence>
<dbReference type="InterPro" id="IPR016167">
    <property type="entry name" value="FAD-bd_PCMH_sub1"/>
</dbReference>
<feature type="active site" description="Proton donor" evidence="19">
    <location>
        <position position="239"/>
    </location>
</feature>
<evidence type="ECO:0000256" key="2">
    <source>
        <dbReference type="ARBA" id="ARBA00003921"/>
    </source>
</evidence>
<dbReference type="InterPro" id="IPR006094">
    <property type="entry name" value="Oxid_FAD_bind_N"/>
</dbReference>
<evidence type="ECO:0000256" key="8">
    <source>
        <dbReference type="ARBA" id="ARBA00022618"/>
    </source>
</evidence>
<dbReference type="GO" id="GO:0071949">
    <property type="term" value="F:FAD binding"/>
    <property type="evidence" value="ECO:0007669"/>
    <property type="project" value="InterPro"/>
</dbReference>
<dbReference type="EMBL" id="BMYF01000001">
    <property type="protein sequence ID" value="GHB23554.1"/>
    <property type="molecule type" value="Genomic_DNA"/>
</dbReference>
<dbReference type="GO" id="GO:0008360">
    <property type="term" value="P:regulation of cell shape"/>
    <property type="evidence" value="ECO:0007669"/>
    <property type="project" value="UniProtKB-KW"/>
</dbReference>
<feature type="active site" evidence="19">
    <location>
        <position position="164"/>
    </location>
</feature>
<keyword evidence="15 19" id="KW-0131">Cell cycle</keyword>
<dbReference type="InterPro" id="IPR016166">
    <property type="entry name" value="FAD-bd_PCMH"/>
</dbReference>
<keyword evidence="10 19" id="KW-0274">FAD</keyword>
<dbReference type="InterPro" id="IPR003170">
    <property type="entry name" value="MurB"/>
</dbReference>
<comment type="caution">
    <text evidence="21">The sequence shown here is derived from an EMBL/GenBank/DDBJ whole genome shotgun (WGS) entry which is preliminary data.</text>
</comment>
<comment type="cofactor">
    <cofactor evidence="1 19">
        <name>FAD</name>
        <dbReference type="ChEBI" id="CHEBI:57692"/>
    </cofactor>
</comment>
<keyword evidence="11 19" id="KW-0521">NADP</keyword>
<reference evidence="21" key="1">
    <citation type="journal article" date="2014" name="Int. J. Syst. Evol. Microbiol.">
        <title>Complete genome sequence of Corynebacterium casei LMG S-19264T (=DSM 44701T), isolated from a smear-ripened cheese.</title>
        <authorList>
            <consortium name="US DOE Joint Genome Institute (JGI-PGF)"/>
            <person name="Walter F."/>
            <person name="Albersmeier A."/>
            <person name="Kalinowski J."/>
            <person name="Ruckert C."/>
        </authorList>
    </citation>
    <scope>NUCLEOTIDE SEQUENCE</scope>
    <source>
        <strain evidence="21">KCTC 23224</strain>
    </source>
</reference>
<dbReference type="Gene3D" id="3.30.465.10">
    <property type="match status" value="1"/>
</dbReference>
<evidence type="ECO:0000259" key="20">
    <source>
        <dbReference type="PROSITE" id="PS51387"/>
    </source>
</evidence>
<evidence type="ECO:0000256" key="14">
    <source>
        <dbReference type="ARBA" id="ARBA00023002"/>
    </source>
</evidence>
<reference evidence="21" key="2">
    <citation type="submission" date="2020-09" db="EMBL/GenBank/DDBJ databases">
        <authorList>
            <person name="Sun Q."/>
            <person name="Kim S."/>
        </authorList>
    </citation>
    <scope>NUCLEOTIDE SEQUENCE</scope>
    <source>
        <strain evidence="21">KCTC 23224</strain>
    </source>
</reference>
<evidence type="ECO:0000256" key="17">
    <source>
        <dbReference type="ARBA" id="ARBA00031026"/>
    </source>
</evidence>
<dbReference type="Gene3D" id="3.90.78.10">
    <property type="entry name" value="UDP-N-acetylenolpyruvoylglucosamine reductase, C-terminal domain"/>
    <property type="match status" value="1"/>
</dbReference>
<comment type="similarity">
    <text evidence="19">Belongs to the MurB family.</text>
</comment>
<evidence type="ECO:0000256" key="12">
    <source>
        <dbReference type="ARBA" id="ARBA00022960"/>
    </source>
</evidence>
<dbReference type="InterPro" id="IPR016169">
    <property type="entry name" value="FAD-bd_PCMH_sub2"/>
</dbReference>
<dbReference type="PANTHER" id="PTHR21071">
    <property type="entry name" value="UDP-N-ACETYLENOLPYRUVOYLGLUCOSAMINE REDUCTASE"/>
    <property type="match status" value="1"/>
</dbReference>
<gene>
    <name evidence="19 21" type="primary">murB</name>
    <name evidence="21" type="ORF">GCM10008106_00070</name>
</gene>
<dbReference type="PANTHER" id="PTHR21071:SF4">
    <property type="entry name" value="UDP-N-ACETYLENOLPYRUVOYLGLUCOSAMINE REDUCTASE"/>
    <property type="match status" value="1"/>
</dbReference>
<keyword evidence="7 19" id="KW-0963">Cytoplasm</keyword>
<keyword evidence="13 19" id="KW-0573">Peptidoglycan synthesis</keyword>
<evidence type="ECO:0000256" key="16">
    <source>
        <dbReference type="ARBA" id="ARBA00023316"/>
    </source>
</evidence>
<dbReference type="InterPro" id="IPR011601">
    <property type="entry name" value="MurB_C"/>
</dbReference>
<comment type="pathway">
    <text evidence="4 19">Cell wall biogenesis; peptidoglycan biosynthesis.</text>
</comment>
<evidence type="ECO:0000256" key="3">
    <source>
        <dbReference type="ARBA" id="ARBA00004496"/>
    </source>
</evidence>
<keyword evidence="16 19" id="KW-0961">Cell wall biogenesis/degradation</keyword>
<dbReference type="AlphaFoldDB" id="A0A8J3CV50"/>
<dbReference type="GO" id="GO:0071555">
    <property type="term" value="P:cell wall organization"/>
    <property type="evidence" value="ECO:0007669"/>
    <property type="project" value="UniProtKB-KW"/>
</dbReference>
<comment type="function">
    <text evidence="2 19">Cell wall formation.</text>
</comment>
<evidence type="ECO:0000256" key="7">
    <source>
        <dbReference type="ARBA" id="ARBA00022490"/>
    </source>
</evidence>
<evidence type="ECO:0000313" key="21">
    <source>
        <dbReference type="EMBL" id="GHB23554.1"/>
    </source>
</evidence>
<comment type="catalytic activity">
    <reaction evidence="18 19">
        <text>UDP-N-acetyl-alpha-D-muramate + NADP(+) = UDP-N-acetyl-3-O-(1-carboxyvinyl)-alpha-D-glucosamine + NADPH + H(+)</text>
        <dbReference type="Rhea" id="RHEA:12248"/>
        <dbReference type="ChEBI" id="CHEBI:15378"/>
        <dbReference type="ChEBI" id="CHEBI:57783"/>
        <dbReference type="ChEBI" id="CHEBI:58349"/>
        <dbReference type="ChEBI" id="CHEBI:68483"/>
        <dbReference type="ChEBI" id="CHEBI:70757"/>
        <dbReference type="EC" id="1.3.1.98"/>
    </reaction>
</comment>
<comment type="subcellular location">
    <subcellularLocation>
        <location evidence="3 19">Cytoplasm</location>
    </subcellularLocation>
</comment>
<evidence type="ECO:0000256" key="5">
    <source>
        <dbReference type="ARBA" id="ARBA00012518"/>
    </source>
</evidence>
<keyword evidence="9 19" id="KW-0285">Flavoprotein</keyword>
<keyword evidence="22" id="KW-1185">Reference proteome</keyword>
<protein>
    <recommendedName>
        <fullName evidence="6 19">UDP-N-acetylenolpyruvoylglucosamine reductase</fullName>
        <ecNumber evidence="5 19">1.3.1.98</ecNumber>
    </recommendedName>
    <alternativeName>
        <fullName evidence="17 19">UDP-N-acetylmuramate dehydrogenase</fullName>
    </alternativeName>
</protein>
<dbReference type="EC" id="1.3.1.98" evidence="5 19"/>
<evidence type="ECO:0000256" key="18">
    <source>
        <dbReference type="ARBA" id="ARBA00048914"/>
    </source>
</evidence>
<dbReference type="NCBIfam" id="TIGR00179">
    <property type="entry name" value="murB"/>
    <property type="match status" value="1"/>
</dbReference>
<dbReference type="Pfam" id="PF01565">
    <property type="entry name" value="FAD_binding_4"/>
    <property type="match status" value="1"/>
</dbReference>
<dbReference type="RefSeq" id="WP_189578170.1">
    <property type="nucleotide sequence ID" value="NZ_BMYF01000001.1"/>
</dbReference>
<evidence type="ECO:0000256" key="15">
    <source>
        <dbReference type="ARBA" id="ARBA00023306"/>
    </source>
</evidence>
<keyword evidence="8 19" id="KW-0132">Cell division</keyword>
<evidence type="ECO:0000256" key="10">
    <source>
        <dbReference type="ARBA" id="ARBA00022827"/>
    </source>
</evidence>
<evidence type="ECO:0000256" key="9">
    <source>
        <dbReference type="ARBA" id="ARBA00022630"/>
    </source>
</evidence>
<dbReference type="InterPro" id="IPR036318">
    <property type="entry name" value="FAD-bd_PCMH-like_sf"/>
</dbReference>
<keyword evidence="14 19" id="KW-0560">Oxidoreductase</keyword>
<dbReference type="NCBIfam" id="NF000755">
    <property type="entry name" value="PRK00046.1"/>
    <property type="match status" value="1"/>
</dbReference>
<dbReference type="GO" id="GO:0008762">
    <property type="term" value="F:UDP-N-acetylmuramate dehydrogenase activity"/>
    <property type="evidence" value="ECO:0007669"/>
    <property type="project" value="UniProtKB-UniRule"/>
</dbReference>
<evidence type="ECO:0000256" key="19">
    <source>
        <dbReference type="HAMAP-Rule" id="MF_00037"/>
    </source>
</evidence>
<name>A0A8J3CV50_9BACT</name>
<dbReference type="Gene3D" id="3.30.43.10">
    <property type="entry name" value="Uridine Diphospho-n-acetylenolpyruvylglucosamine Reductase, domain 2"/>
    <property type="match status" value="1"/>
</dbReference>
<keyword evidence="12 19" id="KW-0133">Cell shape</keyword>
<accession>A0A8J3CV50</accession>
<dbReference type="InterPro" id="IPR036635">
    <property type="entry name" value="MurB_C_sf"/>
</dbReference>